<sequence length="69" mass="7277">MPALSRDSHTSSRSAPPDPATGMKSGISGSASSWRVYATNEGGQYEDVTHLLASDSYVSPRSALRAPRP</sequence>
<name>A0A1M2W3H4_TRAPU</name>
<evidence type="ECO:0000256" key="1">
    <source>
        <dbReference type="SAM" id="MobiDB-lite"/>
    </source>
</evidence>
<dbReference type="OrthoDB" id="2758596at2759"/>
<dbReference type="AlphaFoldDB" id="A0A1M2W3H4"/>
<dbReference type="EMBL" id="MNAD01000306">
    <property type="protein sequence ID" value="OJT14340.1"/>
    <property type="molecule type" value="Genomic_DNA"/>
</dbReference>
<feature type="compositionally biased region" description="Basic and acidic residues" evidence="1">
    <location>
        <begin position="1"/>
        <end position="10"/>
    </location>
</feature>
<comment type="caution">
    <text evidence="2">The sequence shown here is derived from an EMBL/GenBank/DDBJ whole genome shotgun (WGS) entry which is preliminary data.</text>
</comment>
<protein>
    <submittedName>
        <fullName evidence="2">Uncharacterized protein</fullName>
    </submittedName>
</protein>
<dbReference type="Proteomes" id="UP000184267">
    <property type="component" value="Unassembled WGS sequence"/>
</dbReference>
<gene>
    <name evidence="2" type="ORF">TRAPUB_9091</name>
</gene>
<proteinExistence type="predicted"/>
<evidence type="ECO:0000313" key="2">
    <source>
        <dbReference type="EMBL" id="OJT14340.1"/>
    </source>
</evidence>
<organism evidence="2 3">
    <name type="scientific">Trametes pubescens</name>
    <name type="common">White-rot fungus</name>
    <dbReference type="NCBI Taxonomy" id="154538"/>
    <lineage>
        <taxon>Eukaryota</taxon>
        <taxon>Fungi</taxon>
        <taxon>Dikarya</taxon>
        <taxon>Basidiomycota</taxon>
        <taxon>Agaricomycotina</taxon>
        <taxon>Agaricomycetes</taxon>
        <taxon>Polyporales</taxon>
        <taxon>Polyporaceae</taxon>
        <taxon>Trametes</taxon>
    </lineage>
</organism>
<keyword evidence="3" id="KW-1185">Reference proteome</keyword>
<feature type="region of interest" description="Disordered" evidence="1">
    <location>
        <begin position="1"/>
        <end position="29"/>
    </location>
</feature>
<evidence type="ECO:0000313" key="3">
    <source>
        <dbReference type="Proteomes" id="UP000184267"/>
    </source>
</evidence>
<accession>A0A1M2W3H4</accession>
<reference evidence="2 3" key="1">
    <citation type="submission" date="2016-10" db="EMBL/GenBank/DDBJ databases">
        <title>Genome sequence of the basidiomycete white-rot fungus Trametes pubescens.</title>
        <authorList>
            <person name="Makela M.R."/>
            <person name="Granchi Z."/>
            <person name="Peng M."/>
            <person name="De Vries R.P."/>
            <person name="Grigoriev I."/>
            <person name="Riley R."/>
            <person name="Hilden K."/>
        </authorList>
    </citation>
    <scope>NUCLEOTIDE SEQUENCE [LARGE SCALE GENOMIC DNA]</scope>
    <source>
        <strain evidence="2 3">FBCC735</strain>
    </source>
</reference>